<proteinExistence type="predicted"/>
<name>A0A0V0QFN4_PSEPJ</name>
<dbReference type="AlphaFoldDB" id="A0A0V0QFN4"/>
<evidence type="ECO:0000313" key="1">
    <source>
        <dbReference type="EMBL" id="KRX01027.1"/>
    </source>
</evidence>
<dbReference type="InParanoid" id="A0A0V0QFN4"/>
<reference evidence="1 2" key="1">
    <citation type="journal article" date="2015" name="Sci. Rep.">
        <title>Genome of the facultative scuticociliatosis pathogen Pseudocohnilembus persalinus provides insight into its virulence through horizontal gene transfer.</title>
        <authorList>
            <person name="Xiong J."/>
            <person name="Wang G."/>
            <person name="Cheng J."/>
            <person name="Tian M."/>
            <person name="Pan X."/>
            <person name="Warren A."/>
            <person name="Jiang C."/>
            <person name="Yuan D."/>
            <person name="Miao W."/>
        </authorList>
    </citation>
    <scope>NUCLEOTIDE SEQUENCE [LARGE SCALE GENOMIC DNA]</scope>
    <source>
        <strain evidence="1">36N120E</strain>
    </source>
</reference>
<protein>
    <submittedName>
        <fullName evidence="1">Uncharacterized protein</fullName>
    </submittedName>
</protein>
<sequence>MFTDDNNNININENNIINNSNNIISTLNLTKLCQEKQNLKELTLSILKEDQRDFYINGNNLQVKKCKRCISLGYVDKIKKSKNKNLQSFQEFWEDVHLRVLCENFFLYHANTFILAHNYKSDDNRTALRKCLPSFFKGVRNPNQFWKLL</sequence>
<dbReference type="EMBL" id="LDAU01000180">
    <property type="protein sequence ID" value="KRX01027.1"/>
    <property type="molecule type" value="Genomic_DNA"/>
</dbReference>
<evidence type="ECO:0000313" key="2">
    <source>
        <dbReference type="Proteomes" id="UP000054937"/>
    </source>
</evidence>
<accession>A0A0V0QFN4</accession>
<gene>
    <name evidence="1" type="ORF">PPERSA_09633</name>
</gene>
<dbReference type="Proteomes" id="UP000054937">
    <property type="component" value="Unassembled WGS sequence"/>
</dbReference>
<comment type="caution">
    <text evidence="1">The sequence shown here is derived from an EMBL/GenBank/DDBJ whole genome shotgun (WGS) entry which is preliminary data.</text>
</comment>
<keyword evidence="2" id="KW-1185">Reference proteome</keyword>
<organism evidence="1 2">
    <name type="scientific">Pseudocohnilembus persalinus</name>
    <name type="common">Ciliate</name>
    <dbReference type="NCBI Taxonomy" id="266149"/>
    <lineage>
        <taxon>Eukaryota</taxon>
        <taxon>Sar</taxon>
        <taxon>Alveolata</taxon>
        <taxon>Ciliophora</taxon>
        <taxon>Intramacronucleata</taxon>
        <taxon>Oligohymenophorea</taxon>
        <taxon>Scuticociliatia</taxon>
        <taxon>Philasterida</taxon>
        <taxon>Pseudocohnilembidae</taxon>
        <taxon>Pseudocohnilembus</taxon>
    </lineage>
</organism>